<feature type="domain" description="Response regulatory" evidence="2">
    <location>
        <begin position="1"/>
        <end position="42"/>
    </location>
</feature>
<dbReference type="Proteomes" id="UP000680304">
    <property type="component" value="Unassembled WGS sequence"/>
</dbReference>
<dbReference type="Gene3D" id="6.10.250.690">
    <property type="match status" value="1"/>
</dbReference>
<dbReference type="InterPro" id="IPR011006">
    <property type="entry name" value="CheY-like_superfamily"/>
</dbReference>
<proteinExistence type="predicted"/>
<accession>A0ABQ4N4T3</accession>
<evidence type="ECO:0000313" key="4">
    <source>
        <dbReference type="Proteomes" id="UP000680304"/>
    </source>
</evidence>
<comment type="caution">
    <text evidence="1">Lacks conserved residue(s) required for the propagation of feature annotation.</text>
</comment>
<sequence length="130" mass="14752">MLMLTAKGEEYDELFGFQLGADDYISKPFNPSILVARIGALLKRSFPKPDDSEAEWTKSGLTVKFASCRVLVDERVVELSADSRSVRFELDLRSGVEWVRYSGKPSYLKSSFPNINRYLTDKGIRTYGIE</sequence>
<comment type="caution">
    <text evidence="3">The sequence shown here is derived from an EMBL/GenBank/DDBJ whole genome shotgun (WGS) entry which is preliminary data.</text>
</comment>
<dbReference type="SUPFAM" id="SSF52172">
    <property type="entry name" value="CheY-like"/>
    <property type="match status" value="1"/>
</dbReference>
<protein>
    <recommendedName>
        <fullName evidence="2">Response regulatory domain-containing protein</fullName>
    </recommendedName>
</protein>
<evidence type="ECO:0000259" key="2">
    <source>
        <dbReference type="PROSITE" id="PS50110"/>
    </source>
</evidence>
<name>A0ABQ4N4T3_9BACL</name>
<reference evidence="3 4" key="1">
    <citation type="submission" date="2021-04" db="EMBL/GenBank/DDBJ databases">
        <title>Draft genome sequence of Paenibacillus cisolokensis, LC2-13A.</title>
        <authorList>
            <person name="Uke A."/>
            <person name="Chhe C."/>
            <person name="Baramee S."/>
            <person name="Kosugi A."/>
        </authorList>
    </citation>
    <scope>NUCLEOTIDE SEQUENCE [LARGE SCALE GENOMIC DNA]</scope>
    <source>
        <strain evidence="3 4">LC2-13A</strain>
    </source>
</reference>
<evidence type="ECO:0000256" key="1">
    <source>
        <dbReference type="PROSITE-ProRule" id="PRU00169"/>
    </source>
</evidence>
<keyword evidence="4" id="KW-1185">Reference proteome</keyword>
<organism evidence="3 4">
    <name type="scientific">Paenibacillus cisolokensis</name>
    <dbReference type="NCBI Taxonomy" id="1658519"/>
    <lineage>
        <taxon>Bacteria</taxon>
        <taxon>Bacillati</taxon>
        <taxon>Bacillota</taxon>
        <taxon>Bacilli</taxon>
        <taxon>Bacillales</taxon>
        <taxon>Paenibacillaceae</taxon>
        <taxon>Paenibacillus</taxon>
    </lineage>
</organism>
<gene>
    <name evidence="3" type="ORF">PACILC2_17290</name>
</gene>
<evidence type="ECO:0000313" key="3">
    <source>
        <dbReference type="EMBL" id="GIQ63161.1"/>
    </source>
</evidence>
<dbReference type="PROSITE" id="PS50110">
    <property type="entry name" value="RESPONSE_REGULATORY"/>
    <property type="match status" value="1"/>
</dbReference>
<dbReference type="EMBL" id="BOVJ01000056">
    <property type="protein sequence ID" value="GIQ63161.1"/>
    <property type="molecule type" value="Genomic_DNA"/>
</dbReference>
<dbReference type="InterPro" id="IPR001789">
    <property type="entry name" value="Sig_transdc_resp-reg_receiver"/>
</dbReference>